<accession>A0A163KBX2</accession>
<dbReference type="OrthoDB" id="2143914at2759"/>
<dbReference type="SUPFAM" id="SSF46689">
    <property type="entry name" value="Homeodomain-like"/>
    <property type="match status" value="1"/>
</dbReference>
<dbReference type="Gene3D" id="1.10.10.60">
    <property type="entry name" value="Homeodomain-like"/>
    <property type="match status" value="1"/>
</dbReference>
<evidence type="ECO:0000313" key="2">
    <source>
        <dbReference type="EMBL" id="SAM07093.1"/>
    </source>
</evidence>
<gene>
    <name evidence="2" type="primary">ABSGL_12727.1 scaffold 13359</name>
</gene>
<dbReference type="AlphaFoldDB" id="A0A163KBX2"/>
<dbReference type="EMBL" id="LT554703">
    <property type="protein sequence ID" value="SAM07093.1"/>
    <property type="molecule type" value="Genomic_DNA"/>
</dbReference>
<keyword evidence="3" id="KW-1185">Reference proteome</keyword>
<name>A0A163KBX2_ABSGL</name>
<dbReference type="PROSITE" id="PS50090">
    <property type="entry name" value="MYB_LIKE"/>
    <property type="match status" value="1"/>
</dbReference>
<protein>
    <recommendedName>
        <fullName evidence="1">Myb-like domain-containing protein</fullName>
    </recommendedName>
</protein>
<sequence length="191" mass="22252">MDKSKTFNRMSIEHLLCSPSESGNEDRDYTFYGLPSPVSSYDSTDEEDDYAYDCDYSHGNIPISFIPQQSMYQRHRSNSSNNVYQLGRSILPYRRRRSSSTNSNAARMQPTHARVPWTPDEDMLLKQGYEQGLSWAMIASIHLPHRSRGCCWGRFKTLKNKKFLNIQRQIRAKAKPWKTLNPFDMKQTLSL</sequence>
<dbReference type="CDD" id="cd00167">
    <property type="entry name" value="SANT"/>
    <property type="match status" value="1"/>
</dbReference>
<dbReference type="InterPro" id="IPR009057">
    <property type="entry name" value="Homeodomain-like_sf"/>
</dbReference>
<dbReference type="InParanoid" id="A0A163KBX2"/>
<organism evidence="2">
    <name type="scientific">Absidia glauca</name>
    <name type="common">Pin mould</name>
    <dbReference type="NCBI Taxonomy" id="4829"/>
    <lineage>
        <taxon>Eukaryota</taxon>
        <taxon>Fungi</taxon>
        <taxon>Fungi incertae sedis</taxon>
        <taxon>Mucoromycota</taxon>
        <taxon>Mucoromycotina</taxon>
        <taxon>Mucoromycetes</taxon>
        <taxon>Mucorales</taxon>
        <taxon>Cunninghamellaceae</taxon>
        <taxon>Absidia</taxon>
    </lineage>
</organism>
<reference evidence="2" key="1">
    <citation type="submission" date="2016-04" db="EMBL/GenBank/DDBJ databases">
        <authorList>
            <person name="Evans L.H."/>
            <person name="Alamgir A."/>
            <person name="Owens N."/>
            <person name="Weber N.D."/>
            <person name="Virtaneva K."/>
            <person name="Barbian K."/>
            <person name="Babar A."/>
            <person name="Rosenke K."/>
        </authorList>
    </citation>
    <scope>NUCLEOTIDE SEQUENCE [LARGE SCALE GENOMIC DNA]</scope>
    <source>
        <strain evidence="2">CBS 101.48</strain>
    </source>
</reference>
<evidence type="ECO:0000259" key="1">
    <source>
        <dbReference type="PROSITE" id="PS50090"/>
    </source>
</evidence>
<evidence type="ECO:0000313" key="3">
    <source>
        <dbReference type="Proteomes" id="UP000078561"/>
    </source>
</evidence>
<feature type="domain" description="Myb-like" evidence="1">
    <location>
        <begin position="109"/>
        <end position="159"/>
    </location>
</feature>
<dbReference type="Proteomes" id="UP000078561">
    <property type="component" value="Unassembled WGS sequence"/>
</dbReference>
<proteinExistence type="predicted"/>
<dbReference type="InterPro" id="IPR001005">
    <property type="entry name" value="SANT/Myb"/>
</dbReference>